<keyword evidence="2" id="KW-1185">Reference proteome</keyword>
<dbReference type="AlphaFoldDB" id="A0A2H9ZUC2"/>
<dbReference type="Proteomes" id="UP000236161">
    <property type="component" value="Unassembled WGS sequence"/>
</dbReference>
<evidence type="ECO:0000313" key="1">
    <source>
        <dbReference type="EMBL" id="PKA46886.1"/>
    </source>
</evidence>
<name>A0A2H9ZUC2_9ASPA</name>
<protein>
    <submittedName>
        <fullName evidence="1">Uncharacterized protein</fullName>
    </submittedName>
</protein>
<gene>
    <name evidence="1" type="ORF">AXF42_Ash021499</name>
</gene>
<accession>A0A2H9ZUC2</accession>
<sequence>MEEAVRLSNHLLEQIYRNNIYVIHLSRDPFGESNIVSYQVWASKIVYSIQLAVIDRNGRTLTAWVKYDFPYFGSPGIVHLLIFDLTRRLLEWRREWN</sequence>
<organism evidence="1 2">
    <name type="scientific">Apostasia shenzhenica</name>
    <dbReference type="NCBI Taxonomy" id="1088818"/>
    <lineage>
        <taxon>Eukaryota</taxon>
        <taxon>Viridiplantae</taxon>
        <taxon>Streptophyta</taxon>
        <taxon>Embryophyta</taxon>
        <taxon>Tracheophyta</taxon>
        <taxon>Spermatophyta</taxon>
        <taxon>Magnoliopsida</taxon>
        <taxon>Liliopsida</taxon>
        <taxon>Asparagales</taxon>
        <taxon>Orchidaceae</taxon>
        <taxon>Apostasioideae</taxon>
        <taxon>Apostasia</taxon>
    </lineage>
</organism>
<dbReference type="EMBL" id="KZ453823">
    <property type="protein sequence ID" value="PKA46886.1"/>
    <property type="molecule type" value="Genomic_DNA"/>
</dbReference>
<reference evidence="1 2" key="1">
    <citation type="journal article" date="2017" name="Nature">
        <title>The Apostasia genome and the evolution of orchids.</title>
        <authorList>
            <person name="Zhang G.Q."/>
            <person name="Liu K.W."/>
            <person name="Li Z."/>
            <person name="Lohaus R."/>
            <person name="Hsiao Y.Y."/>
            <person name="Niu S.C."/>
            <person name="Wang J.Y."/>
            <person name="Lin Y.C."/>
            <person name="Xu Q."/>
            <person name="Chen L.J."/>
            <person name="Yoshida K."/>
            <person name="Fujiwara S."/>
            <person name="Wang Z.W."/>
            <person name="Zhang Y.Q."/>
            <person name="Mitsuda N."/>
            <person name="Wang M."/>
            <person name="Liu G.H."/>
            <person name="Pecoraro L."/>
            <person name="Huang H.X."/>
            <person name="Xiao X.J."/>
            <person name="Lin M."/>
            <person name="Wu X.Y."/>
            <person name="Wu W.L."/>
            <person name="Chen Y.Y."/>
            <person name="Chang S.B."/>
            <person name="Sakamoto S."/>
            <person name="Ohme-Takagi M."/>
            <person name="Yagi M."/>
            <person name="Zeng S.J."/>
            <person name="Shen C.Y."/>
            <person name="Yeh C.M."/>
            <person name="Luo Y.B."/>
            <person name="Tsai W.C."/>
            <person name="Van de Peer Y."/>
            <person name="Liu Z.J."/>
        </authorList>
    </citation>
    <scope>NUCLEOTIDE SEQUENCE [LARGE SCALE GENOMIC DNA]</scope>
    <source>
        <strain evidence="2">cv. Shenzhen</strain>
        <tissue evidence="1">Stem</tissue>
    </source>
</reference>
<proteinExistence type="predicted"/>
<evidence type="ECO:0000313" key="2">
    <source>
        <dbReference type="Proteomes" id="UP000236161"/>
    </source>
</evidence>